<protein>
    <recommendedName>
        <fullName evidence="5">HAD-like protein</fullName>
    </recommendedName>
</protein>
<keyword evidence="2" id="KW-0472">Membrane</keyword>
<keyword evidence="4" id="KW-1185">Reference proteome</keyword>
<gene>
    <name evidence="3" type="ORF">BP5553_05284</name>
</gene>
<keyword evidence="2" id="KW-1133">Transmembrane helix</keyword>
<evidence type="ECO:0000313" key="4">
    <source>
        <dbReference type="Proteomes" id="UP000254866"/>
    </source>
</evidence>
<evidence type="ECO:0000256" key="1">
    <source>
        <dbReference type="SAM" id="MobiDB-lite"/>
    </source>
</evidence>
<feature type="transmembrane region" description="Helical" evidence="2">
    <location>
        <begin position="32"/>
        <end position="53"/>
    </location>
</feature>
<dbReference type="InterPro" id="IPR036412">
    <property type="entry name" value="HAD-like_sf"/>
</dbReference>
<dbReference type="Gene3D" id="1.10.260.80">
    <property type="match status" value="1"/>
</dbReference>
<dbReference type="InterPro" id="IPR023214">
    <property type="entry name" value="HAD_sf"/>
</dbReference>
<dbReference type="PANTHER" id="PTHR43885">
    <property type="entry name" value="HALOACID DEHALOGENASE-LIKE HYDROLASE"/>
    <property type="match status" value="1"/>
</dbReference>
<dbReference type="AlphaFoldDB" id="A0A370TQN9"/>
<dbReference type="SFLD" id="SFLDS00003">
    <property type="entry name" value="Haloacid_Dehalogenase"/>
    <property type="match status" value="1"/>
</dbReference>
<dbReference type="Proteomes" id="UP000254866">
    <property type="component" value="Unassembled WGS sequence"/>
</dbReference>
<proteinExistence type="predicted"/>
<dbReference type="PANTHER" id="PTHR43885:SF1">
    <property type="entry name" value="SUPERFAMILY HYDROLASE, PUTATIVE (AFU_ORTHOLOGUE AFUA_4G13290)-RELATED"/>
    <property type="match status" value="1"/>
</dbReference>
<accession>A0A370TQN9</accession>
<dbReference type="RefSeq" id="XP_031870507.1">
    <property type="nucleotide sequence ID" value="XM_032013907.1"/>
</dbReference>
<dbReference type="CDD" id="cd01427">
    <property type="entry name" value="HAD_like"/>
    <property type="match status" value="1"/>
</dbReference>
<name>A0A370TQN9_9HELO</name>
<dbReference type="GeneID" id="43598133"/>
<keyword evidence="2" id="KW-0812">Transmembrane</keyword>
<dbReference type="Pfam" id="PF00702">
    <property type="entry name" value="Hydrolase"/>
    <property type="match status" value="1"/>
</dbReference>
<dbReference type="SFLD" id="SFLDG01129">
    <property type="entry name" value="C1.5:_HAD__Beta-PGM__Phosphata"/>
    <property type="match status" value="1"/>
</dbReference>
<dbReference type="OrthoDB" id="426235at2759"/>
<comment type="caution">
    <text evidence="3">The sequence shown here is derived from an EMBL/GenBank/DDBJ whole genome shotgun (WGS) entry which is preliminary data.</text>
</comment>
<evidence type="ECO:0008006" key="5">
    <source>
        <dbReference type="Google" id="ProtNLM"/>
    </source>
</evidence>
<dbReference type="SUPFAM" id="SSF56784">
    <property type="entry name" value="HAD-like"/>
    <property type="match status" value="1"/>
</dbReference>
<dbReference type="EMBL" id="NPIC01000003">
    <property type="protein sequence ID" value="RDL37851.1"/>
    <property type="molecule type" value="Genomic_DNA"/>
</dbReference>
<dbReference type="STRING" id="2656787.A0A370TQN9"/>
<organism evidence="3 4">
    <name type="scientific">Venustampulla echinocandica</name>
    <dbReference type="NCBI Taxonomy" id="2656787"/>
    <lineage>
        <taxon>Eukaryota</taxon>
        <taxon>Fungi</taxon>
        <taxon>Dikarya</taxon>
        <taxon>Ascomycota</taxon>
        <taxon>Pezizomycotina</taxon>
        <taxon>Leotiomycetes</taxon>
        <taxon>Helotiales</taxon>
        <taxon>Pleuroascaceae</taxon>
        <taxon>Venustampulla</taxon>
    </lineage>
</organism>
<reference evidence="3 4" key="1">
    <citation type="journal article" date="2018" name="IMA Fungus">
        <title>IMA Genome-F 9: Draft genome sequence of Annulohypoxylon stygium, Aspergillus mulundensis, Berkeleyomyces basicola (syn. Thielaviopsis basicola), Ceratocystis smalleyi, two Cercospora beticola strains, Coleophoma cylindrospora, Fusarium fracticaudum, Phialophora cf. hyalina, and Morchella septimelata.</title>
        <authorList>
            <person name="Wingfield B.D."/>
            <person name="Bills G.F."/>
            <person name="Dong Y."/>
            <person name="Huang W."/>
            <person name="Nel W.J."/>
            <person name="Swalarsk-Parry B.S."/>
            <person name="Vaghefi N."/>
            <person name="Wilken P.M."/>
            <person name="An Z."/>
            <person name="de Beer Z.W."/>
            <person name="De Vos L."/>
            <person name="Chen L."/>
            <person name="Duong T.A."/>
            <person name="Gao Y."/>
            <person name="Hammerbacher A."/>
            <person name="Kikkert J.R."/>
            <person name="Li Y."/>
            <person name="Li H."/>
            <person name="Li K."/>
            <person name="Li Q."/>
            <person name="Liu X."/>
            <person name="Ma X."/>
            <person name="Naidoo K."/>
            <person name="Pethybridge S.J."/>
            <person name="Sun J."/>
            <person name="Steenkamp E.T."/>
            <person name="van der Nest M.A."/>
            <person name="van Wyk S."/>
            <person name="Wingfield M.J."/>
            <person name="Xiong C."/>
            <person name="Yue Q."/>
            <person name="Zhang X."/>
        </authorList>
    </citation>
    <scope>NUCLEOTIDE SEQUENCE [LARGE SCALE GENOMIC DNA]</scope>
    <source>
        <strain evidence="3 4">BP 5553</strain>
    </source>
</reference>
<evidence type="ECO:0000256" key="2">
    <source>
        <dbReference type="SAM" id="Phobius"/>
    </source>
</evidence>
<evidence type="ECO:0000313" key="3">
    <source>
        <dbReference type="EMBL" id="RDL37851.1"/>
    </source>
</evidence>
<dbReference type="Gene3D" id="3.40.50.1000">
    <property type="entry name" value="HAD superfamily/HAD-like"/>
    <property type="match status" value="1"/>
</dbReference>
<sequence>MTSALSKEPRRFAPLGTGHDKEIKRWPKLNGIVFDVDGTLWLVLYFLLVWIFGFEKHNSIQVLVVDTLDDETGKDIFDLQSSSQRTDGALKPVLQQQHLSVHLVLKQNNTSNVSPSLSAPQNYMFVQMREALGITKGVDILDHCHSLPPVEQELALEKIRTIERTAMLTQVAQPGLVQLMEYLESRNIPKGICTRNFETPVNHLLTTFLAGRVFAPIVTREFKPPKPNPAGILHIARTWGFVKEDGTGDAGALIMVGDSIDDMTAGYKAGAATVLLVNEANAHLATHQHTDLCISRLDELINILEEGFAGHIAQGDEESDLKGRAEDVLREGVGETK</sequence>
<feature type="region of interest" description="Disordered" evidence="1">
    <location>
        <begin position="315"/>
        <end position="337"/>
    </location>
</feature>
<feature type="compositionally biased region" description="Basic and acidic residues" evidence="1">
    <location>
        <begin position="320"/>
        <end position="337"/>
    </location>
</feature>